<comment type="subcellular location">
    <subcellularLocation>
        <location evidence="1">Cell envelope</location>
    </subcellularLocation>
</comment>
<feature type="domain" description="CusB-like beta-barrel" evidence="5">
    <location>
        <begin position="435"/>
        <end position="508"/>
    </location>
</feature>
<dbReference type="NCBIfam" id="TIGR01730">
    <property type="entry name" value="RND_mfp"/>
    <property type="match status" value="1"/>
</dbReference>
<dbReference type="GO" id="GO:0022857">
    <property type="term" value="F:transmembrane transporter activity"/>
    <property type="evidence" value="ECO:0007669"/>
    <property type="project" value="InterPro"/>
</dbReference>
<dbReference type="GO" id="GO:0030313">
    <property type="term" value="C:cell envelope"/>
    <property type="evidence" value="ECO:0007669"/>
    <property type="project" value="UniProtKB-SubCell"/>
</dbReference>
<keyword evidence="7" id="KW-1185">Reference proteome</keyword>
<accession>A0A2H3KXE1</accession>
<name>A0A2H3KXE1_9CHLR</name>
<evidence type="ECO:0000313" key="6">
    <source>
        <dbReference type="EMBL" id="PDV98642.1"/>
    </source>
</evidence>
<comment type="caution">
    <text evidence="6">The sequence shown here is derived from an EMBL/GenBank/DDBJ whole genome shotgun (WGS) entry which is preliminary data.</text>
</comment>
<dbReference type="PANTHER" id="PTHR32347:SF23">
    <property type="entry name" value="BLL5650 PROTEIN"/>
    <property type="match status" value="1"/>
</dbReference>
<comment type="similarity">
    <text evidence="2">Belongs to the membrane fusion protein (MFP) (TC 8.A.1) family.</text>
</comment>
<evidence type="ECO:0000256" key="2">
    <source>
        <dbReference type="ARBA" id="ARBA00009477"/>
    </source>
</evidence>
<gene>
    <name evidence="6" type="ORF">A9Q02_14700</name>
</gene>
<dbReference type="Proteomes" id="UP000220922">
    <property type="component" value="Unassembled WGS sequence"/>
</dbReference>
<keyword evidence="3 4" id="KW-0175">Coiled coil</keyword>
<proteinExistence type="inferred from homology"/>
<evidence type="ECO:0000259" key="5">
    <source>
        <dbReference type="Pfam" id="PF25954"/>
    </source>
</evidence>
<dbReference type="InterPro" id="IPR006143">
    <property type="entry name" value="RND_pump_MFP"/>
</dbReference>
<dbReference type="Gene3D" id="2.40.50.100">
    <property type="match status" value="2"/>
</dbReference>
<sequence length="511" mass="52715">MAAALLAGCATTAQPESAVTPVPTIALPASSTGSSPAQPDAEGVLAAPTAAPLLALGVTASGEIAPKRSASLLFRVPGTVAEVMVEEGMSVREGQELIRLDVAELELALRQAEAGLAQAQAGYERLVEGASPEEVAAARAQVAQAQAGLRQTTGSVTAEDIAAAEAALASALARQAEVAAGPRTPDLQQAEAGVAQARANLEVQRTNLSAAKTNAQLQLDIAANGLRDAQQAYSDIYWRNRETELQLSKFGREIPQEALDAEEQTLRAVQNAETRFGQAQLAYDQAVQNEVEGIRAAEAGVANAEASRQRLLDGATAEQRAAVDAQVAQARASLDRLRGDQRAGSLDAARAGIAVAQANLARATSDPTAATLAGSLAQVEQARTAVESARLNLNKAVLRAPFDGIIAIVNVEIGDSVGAGAVPVVQIVDVSELRVEVNISDTDVARVREGMPATVTLDAIPGQTFTGNVSFIAPTATVVGNVRTFAVRITLDEQAGLRAGMSARVTIQLDG</sequence>
<dbReference type="OrthoDB" id="140298at2"/>
<protein>
    <submittedName>
        <fullName evidence="6">Secretion protein HlyD</fullName>
    </submittedName>
</protein>
<evidence type="ECO:0000313" key="7">
    <source>
        <dbReference type="Proteomes" id="UP000220922"/>
    </source>
</evidence>
<dbReference type="FunFam" id="2.40.30.170:FF:000010">
    <property type="entry name" value="Efflux RND transporter periplasmic adaptor subunit"/>
    <property type="match status" value="1"/>
</dbReference>
<evidence type="ECO:0000256" key="4">
    <source>
        <dbReference type="SAM" id="Coils"/>
    </source>
</evidence>
<dbReference type="GO" id="GO:0016020">
    <property type="term" value="C:membrane"/>
    <property type="evidence" value="ECO:0007669"/>
    <property type="project" value="InterPro"/>
</dbReference>
<dbReference type="Gene3D" id="2.40.30.170">
    <property type="match status" value="1"/>
</dbReference>
<dbReference type="Pfam" id="PF25954">
    <property type="entry name" value="Beta-barrel_RND_2"/>
    <property type="match status" value="1"/>
</dbReference>
<reference evidence="6 7" key="1">
    <citation type="submission" date="2016-05" db="EMBL/GenBank/DDBJ databases">
        <authorList>
            <person name="Lavstsen T."/>
            <person name="Jespersen J.S."/>
        </authorList>
    </citation>
    <scope>NUCLEOTIDE SEQUENCE [LARGE SCALE GENOMIC DNA]</scope>
    <source>
        <strain evidence="6 7">B7-9</strain>
    </source>
</reference>
<dbReference type="InterPro" id="IPR058792">
    <property type="entry name" value="Beta-barrel_RND_2"/>
</dbReference>
<organism evidence="6 7">
    <name type="scientific">Candidatus Chloroploca asiatica</name>
    <dbReference type="NCBI Taxonomy" id="1506545"/>
    <lineage>
        <taxon>Bacteria</taxon>
        <taxon>Bacillati</taxon>
        <taxon>Chloroflexota</taxon>
        <taxon>Chloroflexia</taxon>
        <taxon>Chloroflexales</taxon>
        <taxon>Chloroflexineae</taxon>
        <taxon>Oscillochloridaceae</taxon>
        <taxon>Candidatus Chloroploca</taxon>
    </lineage>
</organism>
<dbReference type="AlphaFoldDB" id="A0A2H3KXE1"/>
<dbReference type="EMBL" id="LYXE01000091">
    <property type="protein sequence ID" value="PDV98642.1"/>
    <property type="molecule type" value="Genomic_DNA"/>
</dbReference>
<dbReference type="InterPro" id="IPR050465">
    <property type="entry name" value="UPF0194_transport"/>
</dbReference>
<feature type="coiled-coil region" evidence="4">
    <location>
        <begin position="187"/>
        <end position="214"/>
    </location>
</feature>
<evidence type="ECO:0000256" key="1">
    <source>
        <dbReference type="ARBA" id="ARBA00004196"/>
    </source>
</evidence>
<dbReference type="SUPFAM" id="SSF111369">
    <property type="entry name" value="HlyD-like secretion proteins"/>
    <property type="match status" value="2"/>
</dbReference>
<dbReference type="PANTHER" id="PTHR32347">
    <property type="entry name" value="EFFLUX SYSTEM COMPONENT YKNX-RELATED"/>
    <property type="match status" value="1"/>
</dbReference>
<evidence type="ECO:0000256" key="3">
    <source>
        <dbReference type="ARBA" id="ARBA00023054"/>
    </source>
</evidence>